<evidence type="ECO:0000256" key="4">
    <source>
        <dbReference type="ARBA" id="ARBA00023242"/>
    </source>
</evidence>
<dbReference type="KEGG" id="pmrn:116956046"/>
<dbReference type="AlphaFoldDB" id="A0AAJ7UBL9"/>
<dbReference type="GeneID" id="116956046"/>
<reference evidence="8" key="1">
    <citation type="submission" date="2025-08" db="UniProtKB">
        <authorList>
            <consortium name="RefSeq"/>
        </authorList>
    </citation>
    <scope>IDENTIFICATION</scope>
    <source>
        <tissue evidence="8">Sperm</tissue>
    </source>
</reference>
<dbReference type="GO" id="GO:0016180">
    <property type="term" value="P:snRNA processing"/>
    <property type="evidence" value="ECO:0007669"/>
    <property type="project" value="InterPro"/>
</dbReference>
<dbReference type="PANTHER" id="PTHR16055:SF2">
    <property type="entry name" value="INTEGRATOR COMPLEX SUBUNIT 10"/>
    <property type="match status" value="1"/>
</dbReference>
<dbReference type="RefSeq" id="XP_032833365.1">
    <property type="nucleotide sequence ID" value="XM_032977474.1"/>
</dbReference>
<evidence type="ECO:0000313" key="8">
    <source>
        <dbReference type="RefSeq" id="XP_032833365.1"/>
    </source>
</evidence>
<dbReference type="PANTHER" id="PTHR16055">
    <property type="entry name" value="INTEGRATOR COMPLEX SUBUNIT 10"/>
    <property type="match status" value="1"/>
</dbReference>
<comment type="subunit">
    <text evidence="5">Component of the Integrator complex, composed of core subunits INTS1, INTS2, INTS3, INTS4, INTS5, INTS6, INTS7, INTS8, INTS9/RC74, INTS10, INTS11/CPSF3L, INTS12, INTS13, INTS14 and INTS15. The core complex associates with protein phosphatase 2A subunits PPP2CA and PPP2R1A, to form the Integrator-PP2A (INTAC) complex. INTS10 is part of the tail subcomplex, composed of INTS10, INTS13, INTS14 and INTS15.</text>
</comment>
<evidence type="ECO:0000256" key="5">
    <source>
        <dbReference type="ARBA" id="ARBA00062419"/>
    </source>
</evidence>
<gene>
    <name evidence="8" type="primary">INTS10</name>
</gene>
<dbReference type="Pfam" id="PF21045">
    <property type="entry name" value="INT10"/>
    <property type="match status" value="2"/>
</dbReference>
<proteinExistence type="inferred from homology"/>
<protein>
    <recommendedName>
        <fullName evidence="3">Integrator complex subunit 10</fullName>
    </recommendedName>
</protein>
<name>A0AAJ7UBL9_PETMA</name>
<keyword evidence="4" id="KW-0539">Nucleus</keyword>
<comment type="subcellular location">
    <subcellularLocation>
        <location evidence="1">Nucleus</location>
    </subcellularLocation>
</comment>
<evidence type="ECO:0000256" key="3">
    <source>
        <dbReference type="ARBA" id="ARBA00016811"/>
    </source>
</evidence>
<keyword evidence="7" id="KW-1185">Reference proteome</keyword>
<evidence type="ECO:0000313" key="7">
    <source>
        <dbReference type="Proteomes" id="UP001318040"/>
    </source>
</evidence>
<dbReference type="GO" id="GO:0032039">
    <property type="term" value="C:integrator complex"/>
    <property type="evidence" value="ECO:0007669"/>
    <property type="project" value="InterPro"/>
</dbReference>
<dbReference type="InterPro" id="IPR026164">
    <property type="entry name" value="Int_cplx_su10"/>
</dbReference>
<sequence>MAAAPELDFVVRKAHGLAGRDPWAAKAWLLTARTIYPGDFAIQFEMYLLEKNAQRATDAARLLCEMFVQFPEKPPLWREINCITSALRAENPDAQTQFLRCVFECLPAPVQCDVLYKSAEQQYGALQQAEAVMLLLRRFPDAVVQHGVKLAETLLDSEKQEGQNSPTGCFRKLFVCELLPVILGTPDLCLPRPLLYKYLLKAAEFYITTTARTNLGDSPHPVVPDCGVVETWSRLTQLLHTIGSRCDWQTDRPNRPCGEVLQRVREAARYVTGGEEEAQRNLRQQVVMTAAILFFRHAHGYLSSVMPTLFSGVSGVGGLVLLEELPQLFVSGEPDRAKHGGGGGGKRRKLEEAGQSAEEEYYRSRHVAVPSGLLPGAAGTASAADVLESFRIAREAWDVLHAHPALEKEFLWVRMQWRTETWPWLLAFLSDMLIYQGQYRHAIATLQQQQAGGQAGVKGQVWADAKRVLLQMATCHLALGEHLAACERVLEVAPTVAPNATDVPRLADEPPCVKPTKFAKGSDLQLVPCTDRAVISHGVQIVLSCFKPHAFSEVSRDDLALGHVIVMLQHDWPKGEALFLRAVERICLQGGLQYENFFNYVTNVDMLEEFAFLRTPEGGRVQLELLPNQAILTKQHTVTRGVTKGVKEDFRLAMERQVSRCAEPLFTVLHRFLLSERNLLLQGLG</sequence>
<evidence type="ECO:0000256" key="6">
    <source>
        <dbReference type="SAM" id="MobiDB-lite"/>
    </source>
</evidence>
<feature type="region of interest" description="Disordered" evidence="6">
    <location>
        <begin position="333"/>
        <end position="355"/>
    </location>
</feature>
<dbReference type="PRINTS" id="PR02106">
    <property type="entry name" value="INTSUBUNIT10"/>
</dbReference>
<dbReference type="Proteomes" id="UP001318040">
    <property type="component" value="Chromosome 63"/>
</dbReference>
<evidence type="ECO:0000256" key="2">
    <source>
        <dbReference type="ARBA" id="ARBA00010391"/>
    </source>
</evidence>
<dbReference type="CTD" id="55174"/>
<organism evidence="7 8">
    <name type="scientific">Petromyzon marinus</name>
    <name type="common">Sea lamprey</name>
    <dbReference type="NCBI Taxonomy" id="7757"/>
    <lineage>
        <taxon>Eukaryota</taxon>
        <taxon>Metazoa</taxon>
        <taxon>Chordata</taxon>
        <taxon>Craniata</taxon>
        <taxon>Vertebrata</taxon>
        <taxon>Cyclostomata</taxon>
        <taxon>Hyperoartia</taxon>
        <taxon>Petromyzontiformes</taxon>
        <taxon>Petromyzontidae</taxon>
        <taxon>Petromyzon</taxon>
    </lineage>
</organism>
<comment type="similarity">
    <text evidence="2">Belongs to the Integrator subunit 10 family.</text>
</comment>
<accession>A0AAJ7UBL9</accession>
<evidence type="ECO:0000256" key="1">
    <source>
        <dbReference type="ARBA" id="ARBA00004123"/>
    </source>
</evidence>